<evidence type="ECO:0000313" key="1">
    <source>
        <dbReference type="EMBL" id="ATA78364.1"/>
    </source>
</evidence>
<reference evidence="2" key="1">
    <citation type="submission" date="2017-06" db="EMBL/GenBank/DDBJ databases">
        <title>Capnocytophaga spp. assemblies.</title>
        <authorList>
            <person name="Gulvik C.A."/>
        </authorList>
    </citation>
    <scope>NUCLEOTIDE SEQUENCE [LARGE SCALE GENOMIC DNA]</scope>
    <source>
        <strain evidence="2">H4486</strain>
    </source>
</reference>
<dbReference type="AlphaFoldDB" id="A0A250EZN7"/>
<sequence>MATRFISFEKFKNYSFIFENISKNDVLKKELAEYGYGDKEIAQGKALYDTAAQMYETNKRETSEEALAYNEFSKKLEAFKNTYATDRKKAKIIYKEEPKILIALHIKGVAPLRTNKLLEDIEAFYKELKAKPDLLAPLNKLKITAEHIETQLTALADVKQAEATYVLERGESQQATKDKDAAFAAFEKWVREFYAIAKIALEDKPQLLESIGKFVRS</sequence>
<proteinExistence type="predicted"/>
<protein>
    <submittedName>
        <fullName evidence="1">Uncharacterized protein</fullName>
    </submittedName>
</protein>
<dbReference type="Proteomes" id="UP000217334">
    <property type="component" value="Chromosome"/>
</dbReference>
<organism evidence="1 2">
    <name type="scientific">Capnocytophaga sputigena</name>
    <dbReference type="NCBI Taxonomy" id="1019"/>
    <lineage>
        <taxon>Bacteria</taxon>
        <taxon>Pseudomonadati</taxon>
        <taxon>Bacteroidota</taxon>
        <taxon>Flavobacteriia</taxon>
        <taxon>Flavobacteriales</taxon>
        <taxon>Flavobacteriaceae</taxon>
        <taxon>Capnocytophaga</taxon>
    </lineage>
</organism>
<dbReference type="RefSeq" id="WP_095900576.1">
    <property type="nucleotide sequence ID" value="NZ_CP022383.1"/>
</dbReference>
<gene>
    <name evidence="1" type="ORF">CGC59_01170</name>
</gene>
<name>A0A250EZN7_CAPSP</name>
<accession>A0A250EZN7</accession>
<evidence type="ECO:0000313" key="2">
    <source>
        <dbReference type="Proteomes" id="UP000217334"/>
    </source>
</evidence>
<dbReference type="EMBL" id="CP022383">
    <property type="protein sequence ID" value="ATA78364.1"/>
    <property type="molecule type" value="Genomic_DNA"/>
</dbReference>